<comment type="caution">
    <text evidence="3">The sequence shown here is derived from an EMBL/GenBank/DDBJ whole genome shotgun (WGS) entry which is preliminary data.</text>
</comment>
<feature type="region of interest" description="Disordered" evidence="1">
    <location>
        <begin position="140"/>
        <end position="177"/>
    </location>
</feature>
<dbReference type="AlphaFoldDB" id="A0AAV3T232"/>
<dbReference type="InterPro" id="IPR052165">
    <property type="entry name" value="Membrane_assoc_protease"/>
</dbReference>
<gene>
    <name evidence="3" type="ORF">GCM10009019_15940</name>
</gene>
<reference evidence="3 4" key="1">
    <citation type="journal article" date="2019" name="Int. J. Syst. Evol. Microbiol.">
        <title>The Global Catalogue of Microorganisms (GCM) 10K type strain sequencing project: providing services to taxonomists for standard genome sequencing and annotation.</title>
        <authorList>
            <consortium name="The Broad Institute Genomics Platform"/>
            <consortium name="The Broad Institute Genome Sequencing Center for Infectious Disease"/>
            <person name="Wu L."/>
            <person name="Ma J."/>
        </authorList>
    </citation>
    <scope>NUCLEOTIDE SEQUENCE [LARGE SCALE GENOMIC DNA]</scope>
    <source>
        <strain evidence="3 4">JCM 16327</strain>
    </source>
</reference>
<proteinExistence type="predicted"/>
<dbReference type="PANTHER" id="PTHR33507">
    <property type="entry name" value="INNER MEMBRANE PROTEIN YBBJ"/>
    <property type="match status" value="1"/>
</dbReference>
<evidence type="ECO:0000313" key="3">
    <source>
        <dbReference type="EMBL" id="GAA0653402.1"/>
    </source>
</evidence>
<dbReference type="GeneID" id="68573730"/>
<dbReference type="RefSeq" id="WP_227260724.1">
    <property type="nucleotide sequence ID" value="NZ_BAAADU010000002.1"/>
</dbReference>
<sequence>MAVETLPLLLVIGGVALMVMEAFAPGAHFVVIGTALTVAGVLGILLPTVFAAPIALAVVVLVVGGVSLWVYRHFDIYEGTDEGQTEGSAGLRGKTGYVVERVTERDGRVKIEGGGFSSRYAARTRNGAIEEGTEIIVTDPGGGNVLTVEPLDGRDDIDRELERERDDEGDDERDGEA</sequence>
<dbReference type="Gene3D" id="2.40.50.140">
    <property type="entry name" value="Nucleic acid-binding proteins"/>
    <property type="match status" value="1"/>
</dbReference>
<evidence type="ECO:0000256" key="1">
    <source>
        <dbReference type="SAM" id="MobiDB-lite"/>
    </source>
</evidence>
<feature type="compositionally biased region" description="Basic and acidic residues" evidence="1">
    <location>
        <begin position="151"/>
        <end position="166"/>
    </location>
</feature>
<protein>
    <submittedName>
        <fullName evidence="3">NfeD family protein</fullName>
    </submittedName>
</protein>
<dbReference type="EMBL" id="BAAADU010000002">
    <property type="protein sequence ID" value="GAA0653402.1"/>
    <property type="molecule type" value="Genomic_DNA"/>
</dbReference>
<evidence type="ECO:0000256" key="2">
    <source>
        <dbReference type="SAM" id="Phobius"/>
    </source>
</evidence>
<evidence type="ECO:0000313" key="4">
    <source>
        <dbReference type="Proteomes" id="UP001500194"/>
    </source>
</evidence>
<keyword evidence="4" id="KW-1185">Reference proteome</keyword>
<dbReference type="InterPro" id="IPR012340">
    <property type="entry name" value="NA-bd_OB-fold"/>
</dbReference>
<organism evidence="3 4">
    <name type="scientific">Salarchaeum japonicum</name>
    <dbReference type="NCBI Taxonomy" id="555573"/>
    <lineage>
        <taxon>Archaea</taxon>
        <taxon>Methanobacteriati</taxon>
        <taxon>Methanobacteriota</taxon>
        <taxon>Stenosarchaea group</taxon>
        <taxon>Halobacteria</taxon>
        <taxon>Halobacteriales</taxon>
        <taxon>Halobacteriaceae</taxon>
    </lineage>
</organism>
<feature type="transmembrane region" description="Helical" evidence="2">
    <location>
        <begin position="6"/>
        <end position="24"/>
    </location>
</feature>
<keyword evidence="2" id="KW-0472">Membrane</keyword>
<feature type="transmembrane region" description="Helical" evidence="2">
    <location>
        <begin position="52"/>
        <end position="71"/>
    </location>
</feature>
<feature type="compositionally biased region" description="Acidic residues" evidence="1">
    <location>
        <begin position="167"/>
        <end position="177"/>
    </location>
</feature>
<keyword evidence="2" id="KW-1133">Transmembrane helix</keyword>
<keyword evidence="2" id="KW-0812">Transmembrane</keyword>
<dbReference type="PANTHER" id="PTHR33507:SF3">
    <property type="entry name" value="INNER MEMBRANE PROTEIN YBBJ"/>
    <property type="match status" value="1"/>
</dbReference>
<accession>A0AAV3T232</accession>
<name>A0AAV3T232_9EURY</name>
<dbReference type="GO" id="GO:0005886">
    <property type="term" value="C:plasma membrane"/>
    <property type="evidence" value="ECO:0007669"/>
    <property type="project" value="TreeGrafter"/>
</dbReference>
<dbReference type="Proteomes" id="UP001500194">
    <property type="component" value="Unassembled WGS sequence"/>
</dbReference>